<organism evidence="4 5">
    <name type="scientific">Paramecium sonneborni</name>
    <dbReference type="NCBI Taxonomy" id="65129"/>
    <lineage>
        <taxon>Eukaryota</taxon>
        <taxon>Sar</taxon>
        <taxon>Alveolata</taxon>
        <taxon>Ciliophora</taxon>
        <taxon>Intramacronucleata</taxon>
        <taxon>Oligohymenophorea</taxon>
        <taxon>Peniculida</taxon>
        <taxon>Parameciidae</taxon>
        <taxon>Paramecium</taxon>
    </lineage>
</organism>
<evidence type="ECO:0000313" key="4">
    <source>
        <dbReference type="EMBL" id="CAD8124404.1"/>
    </source>
</evidence>
<dbReference type="PANTHER" id="PTHR43191:SF7">
    <property type="entry name" value="OBP33PEP LIKE PROTEIN"/>
    <property type="match status" value="1"/>
</dbReference>
<dbReference type="PANTHER" id="PTHR43191">
    <property type="entry name" value="RRNA METHYLTRANSFERASE 3"/>
    <property type="match status" value="1"/>
</dbReference>
<dbReference type="Pfam" id="PF00588">
    <property type="entry name" value="SpoU_methylase"/>
    <property type="match status" value="1"/>
</dbReference>
<dbReference type="Proteomes" id="UP000692954">
    <property type="component" value="Unassembled WGS sequence"/>
</dbReference>
<sequence length="269" mass="31728">MQQQFEGYLFLHNIAKPKNIGTIIRNAAAFNLTKVFMIGKQGQNKKKFQIAEGFSFFGNHGTFDQMNFHLFNNLKEAKEYFVQNNIYVCGVEIGEGSQNIITNPFKGNTVFFLGNEGTGLIPEHKVICDQFVYIPQYTQKTASLNVGVASGIIFHHFALWAGFQEQKVEGEKFLDPEKQKQEKERKKQEMIEYGKELKKQKLEQQKIQQQSLIQVFIQQQYYCYYYYLKKIQNQGKYNITFDINQTFFLYFIFVYNNNDFQQNSKRFKK</sequence>
<dbReference type="GO" id="GO:0032259">
    <property type="term" value="P:methylation"/>
    <property type="evidence" value="ECO:0007669"/>
    <property type="project" value="UniProtKB-KW"/>
</dbReference>
<accession>A0A8S1RAP7</accession>
<evidence type="ECO:0000313" key="5">
    <source>
        <dbReference type="Proteomes" id="UP000692954"/>
    </source>
</evidence>
<dbReference type="OrthoDB" id="270651at2759"/>
<keyword evidence="1" id="KW-0489">Methyltransferase</keyword>
<gene>
    <name evidence="4" type="ORF">PSON_ATCC_30995.1.T1510003</name>
</gene>
<feature type="domain" description="tRNA/rRNA methyltransferase SpoU type" evidence="3">
    <location>
        <begin position="8"/>
        <end position="154"/>
    </location>
</feature>
<dbReference type="InterPro" id="IPR051259">
    <property type="entry name" value="rRNA_Methyltransferase"/>
</dbReference>
<dbReference type="AlphaFoldDB" id="A0A8S1RAP7"/>
<dbReference type="CDD" id="cd18096">
    <property type="entry name" value="SpoU-like"/>
    <property type="match status" value="1"/>
</dbReference>
<dbReference type="InterPro" id="IPR001537">
    <property type="entry name" value="SpoU_MeTrfase"/>
</dbReference>
<proteinExistence type="predicted"/>
<name>A0A8S1RAP7_9CILI</name>
<evidence type="ECO:0000256" key="2">
    <source>
        <dbReference type="ARBA" id="ARBA00022679"/>
    </source>
</evidence>
<evidence type="ECO:0000256" key="1">
    <source>
        <dbReference type="ARBA" id="ARBA00022603"/>
    </source>
</evidence>
<protein>
    <recommendedName>
        <fullName evidence="3">tRNA/rRNA methyltransferase SpoU type domain-containing protein</fullName>
    </recommendedName>
</protein>
<dbReference type="GO" id="GO:0003723">
    <property type="term" value="F:RNA binding"/>
    <property type="evidence" value="ECO:0007669"/>
    <property type="project" value="InterPro"/>
</dbReference>
<comment type="caution">
    <text evidence="4">The sequence shown here is derived from an EMBL/GenBank/DDBJ whole genome shotgun (WGS) entry which is preliminary data.</text>
</comment>
<evidence type="ECO:0000259" key="3">
    <source>
        <dbReference type="Pfam" id="PF00588"/>
    </source>
</evidence>
<reference evidence="4" key="1">
    <citation type="submission" date="2021-01" db="EMBL/GenBank/DDBJ databases">
        <authorList>
            <consortium name="Genoscope - CEA"/>
            <person name="William W."/>
        </authorList>
    </citation>
    <scope>NUCLEOTIDE SEQUENCE</scope>
</reference>
<keyword evidence="5" id="KW-1185">Reference proteome</keyword>
<dbReference type="EMBL" id="CAJJDN010000151">
    <property type="protein sequence ID" value="CAD8124404.1"/>
    <property type="molecule type" value="Genomic_DNA"/>
</dbReference>
<dbReference type="GO" id="GO:0006396">
    <property type="term" value="P:RNA processing"/>
    <property type="evidence" value="ECO:0007669"/>
    <property type="project" value="InterPro"/>
</dbReference>
<dbReference type="GO" id="GO:0008173">
    <property type="term" value="F:RNA methyltransferase activity"/>
    <property type="evidence" value="ECO:0007669"/>
    <property type="project" value="InterPro"/>
</dbReference>
<keyword evidence="2" id="KW-0808">Transferase</keyword>